<evidence type="ECO:0000259" key="1">
    <source>
        <dbReference type="PROSITE" id="PS50943"/>
    </source>
</evidence>
<dbReference type="CDD" id="cd00093">
    <property type="entry name" value="HTH_XRE"/>
    <property type="match status" value="1"/>
</dbReference>
<dbReference type="EMBL" id="VMRY01000073">
    <property type="protein sequence ID" value="TVT52210.1"/>
    <property type="molecule type" value="Genomic_DNA"/>
</dbReference>
<dbReference type="GO" id="GO:0003677">
    <property type="term" value="F:DNA binding"/>
    <property type="evidence" value="ECO:0007669"/>
    <property type="project" value="InterPro"/>
</dbReference>
<gene>
    <name evidence="2" type="ORF">FHK82_14090</name>
</gene>
<accession>A0A558CTX5</accession>
<name>A0A558CTX5_9GAMM</name>
<protein>
    <submittedName>
        <fullName evidence="2">Helix-turn-helix transcriptional regulator</fullName>
    </submittedName>
</protein>
<reference evidence="2 3" key="1">
    <citation type="submission" date="2019-07" db="EMBL/GenBank/DDBJ databases">
        <title>The pathways for chlorine oxyanion respiration interact through the shared metabolite chlorate.</title>
        <authorList>
            <person name="Barnum T.P."/>
            <person name="Cheng Y."/>
            <person name="Hill K.A."/>
            <person name="Lucas L.N."/>
            <person name="Carlson H.K."/>
            <person name="Coates J.D."/>
        </authorList>
    </citation>
    <scope>NUCLEOTIDE SEQUENCE [LARGE SCALE GENOMIC DNA]</scope>
    <source>
        <strain evidence="2">BK-3</strain>
    </source>
</reference>
<dbReference type="SUPFAM" id="SSF47413">
    <property type="entry name" value="lambda repressor-like DNA-binding domains"/>
    <property type="match status" value="1"/>
</dbReference>
<organism evidence="2 3">
    <name type="scientific">Sedimenticola thiotaurini</name>
    <dbReference type="NCBI Taxonomy" id="1543721"/>
    <lineage>
        <taxon>Bacteria</taxon>
        <taxon>Pseudomonadati</taxon>
        <taxon>Pseudomonadota</taxon>
        <taxon>Gammaproteobacteria</taxon>
        <taxon>Chromatiales</taxon>
        <taxon>Sedimenticolaceae</taxon>
        <taxon>Sedimenticola</taxon>
    </lineage>
</organism>
<dbReference type="InterPro" id="IPR001387">
    <property type="entry name" value="Cro/C1-type_HTH"/>
</dbReference>
<proteinExistence type="predicted"/>
<dbReference type="PROSITE" id="PS50943">
    <property type="entry name" value="HTH_CROC1"/>
    <property type="match status" value="1"/>
</dbReference>
<dbReference type="Proteomes" id="UP000317355">
    <property type="component" value="Unassembled WGS sequence"/>
</dbReference>
<sequence length="105" mass="11704">MVHRPMHASTVIDCCVVAIADYKPQDGKMHYSDPEAFAQRLNSCLSKAQISQLELANRTGLKPSQINHFCCGRRLPNLRNFAKICESLPTADPRFLMGLPLKYGG</sequence>
<dbReference type="AlphaFoldDB" id="A0A558CTX5"/>
<comment type="caution">
    <text evidence="2">The sequence shown here is derived from an EMBL/GenBank/DDBJ whole genome shotgun (WGS) entry which is preliminary data.</text>
</comment>
<dbReference type="Gene3D" id="1.10.260.40">
    <property type="entry name" value="lambda repressor-like DNA-binding domains"/>
    <property type="match status" value="1"/>
</dbReference>
<dbReference type="Pfam" id="PF01381">
    <property type="entry name" value="HTH_3"/>
    <property type="match status" value="1"/>
</dbReference>
<evidence type="ECO:0000313" key="3">
    <source>
        <dbReference type="Proteomes" id="UP000317355"/>
    </source>
</evidence>
<feature type="domain" description="HTH cro/C1-type" evidence="1">
    <location>
        <begin position="47"/>
        <end position="96"/>
    </location>
</feature>
<dbReference type="SMART" id="SM00530">
    <property type="entry name" value="HTH_XRE"/>
    <property type="match status" value="1"/>
</dbReference>
<evidence type="ECO:0000313" key="2">
    <source>
        <dbReference type="EMBL" id="TVT52210.1"/>
    </source>
</evidence>
<dbReference type="InterPro" id="IPR010982">
    <property type="entry name" value="Lambda_DNA-bd_dom_sf"/>
</dbReference>